<dbReference type="AlphaFoldDB" id="A0A1Q8CU28"/>
<dbReference type="STRING" id="1912961.BU204_08630"/>
<reference evidence="1 2" key="1">
    <citation type="submission" date="2016-12" db="EMBL/GenBank/DDBJ databases">
        <title>The draft genome sequence of Actinophytocola sp. 11-183.</title>
        <authorList>
            <person name="Wang W."/>
            <person name="Yuan L."/>
        </authorList>
    </citation>
    <scope>NUCLEOTIDE SEQUENCE [LARGE SCALE GENOMIC DNA]</scope>
    <source>
        <strain evidence="1 2">11-183</strain>
    </source>
</reference>
<evidence type="ECO:0000313" key="1">
    <source>
        <dbReference type="EMBL" id="OLF17868.1"/>
    </source>
</evidence>
<sequence length="238" mass="27202">MELPRITSREEWLVARKALLESEKRLSQERDRVAAERRELPMVELDKEYVFEGPAGRCTLLDLFEGRRQLIVYHFMLPPGADHVCPGCTFLSDNIGHLAHLHDRDTSFTAVSRAPLAEITAVKERMGWTFPWHSSHGSDFNYDFHVSLDPAVAPVEYNYRSAEELEEAGLGWILEGTDWHGLSVFLRDGGRVFHTYSTYARGTDLLNGTFNYLDLTPLGRQERGFSSPSRFREPDTRG</sequence>
<comment type="caution">
    <text evidence="1">The sequence shown here is derived from an EMBL/GenBank/DDBJ whole genome shotgun (WGS) entry which is preliminary data.</text>
</comment>
<dbReference type="EMBL" id="MSIE01000013">
    <property type="protein sequence ID" value="OLF17868.1"/>
    <property type="molecule type" value="Genomic_DNA"/>
</dbReference>
<name>A0A1Q8CU28_9PSEU</name>
<dbReference type="Proteomes" id="UP000185596">
    <property type="component" value="Unassembled WGS sequence"/>
</dbReference>
<evidence type="ECO:0008006" key="3">
    <source>
        <dbReference type="Google" id="ProtNLM"/>
    </source>
</evidence>
<accession>A0A1Q8CU28</accession>
<dbReference type="RefSeq" id="WP_075125063.1">
    <property type="nucleotide sequence ID" value="NZ_MSIE01000013.1"/>
</dbReference>
<dbReference type="Pfam" id="PF05988">
    <property type="entry name" value="DUF899"/>
    <property type="match status" value="1"/>
</dbReference>
<dbReference type="OrthoDB" id="4721017at2"/>
<organism evidence="1 2">
    <name type="scientific">Actinophytocola xanthii</name>
    <dbReference type="NCBI Taxonomy" id="1912961"/>
    <lineage>
        <taxon>Bacteria</taxon>
        <taxon>Bacillati</taxon>
        <taxon>Actinomycetota</taxon>
        <taxon>Actinomycetes</taxon>
        <taxon>Pseudonocardiales</taxon>
        <taxon>Pseudonocardiaceae</taxon>
    </lineage>
</organism>
<protein>
    <recommendedName>
        <fullName evidence="3">Thioredoxin</fullName>
    </recommendedName>
</protein>
<dbReference type="InterPro" id="IPR010296">
    <property type="entry name" value="DUF899_thioredox"/>
</dbReference>
<keyword evidence="2" id="KW-1185">Reference proteome</keyword>
<evidence type="ECO:0000313" key="2">
    <source>
        <dbReference type="Proteomes" id="UP000185596"/>
    </source>
</evidence>
<gene>
    <name evidence="1" type="ORF">BU204_08630</name>
</gene>
<proteinExistence type="predicted"/>